<dbReference type="EMBL" id="CAVMBE010000042">
    <property type="protein sequence ID" value="CAK4030943.1"/>
    <property type="molecule type" value="Genomic_DNA"/>
</dbReference>
<dbReference type="AlphaFoldDB" id="A0AAI8Z1W6"/>
<keyword evidence="3" id="KW-1185">Reference proteome</keyword>
<gene>
    <name evidence="2" type="ORF">LECACI_7A006101</name>
</gene>
<proteinExistence type="predicted"/>
<feature type="compositionally biased region" description="Basic and acidic residues" evidence="1">
    <location>
        <begin position="197"/>
        <end position="214"/>
    </location>
</feature>
<dbReference type="PANTHER" id="PTHR42085:SF1">
    <property type="entry name" value="F-BOX DOMAIN-CONTAINING PROTEIN"/>
    <property type="match status" value="1"/>
</dbReference>
<dbReference type="PANTHER" id="PTHR42085">
    <property type="entry name" value="F-BOX DOMAIN-CONTAINING PROTEIN"/>
    <property type="match status" value="1"/>
</dbReference>
<organism evidence="2 3">
    <name type="scientific">Lecanosticta acicola</name>
    <dbReference type="NCBI Taxonomy" id="111012"/>
    <lineage>
        <taxon>Eukaryota</taxon>
        <taxon>Fungi</taxon>
        <taxon>Dikarya</taxon>
        <taxon>Ascomycota</taxon>
        <taxon>Pezizomycotina</taxon>
        <taxon>Dothideomycetes</taxon>
        <taxon>Dothideomycetidae</taxon>
        <taxon>Mycosphaerellales</taxon>
        <taxon>Mycosphaerellaceae</taxon>
        <taxon>Lecanosticta</taxon>
    </lineage>
</organism>
<reference evidence="2" key="1">
    <citation type="submission" date="2023-11" db="EMBL/GenBank/DDBJ databases">
        <authorList>
            <person name="Alioto T."/>
            <person name="Alioto T."/>
            <person name="Gomez Garrido J."/>
        </authorList>
    </citation>
    <scope>NUCLEOTIDE SEQUENCE</scope>
</reference>
<name>A0AAI8Z1W6_9PEZI</name>
<comment type="caution">
    <text evidence="2">The sequence shown here is derived from an EMBL/GenBank/DDBJ whole genome shotgun (WGS) entry which is preliminary data.</text>
</comment>
<evidence type="ECO:0000313" key="2">
    <source>
        <dbReference type="EMBL" id="CAK4030943.1"/>
    </source>
</evidence>
<sequence length="302" mass="33583">MPGDREPGYVGKSGVTHAEAAVAKIDDLVDLSSLSVPLAPGEKSEDGSYTAAEQSISRLLSLPPELRLQIYSALADDSIGNSKVQRNGGRSRMRVLWAAAPYELSRRSAAAQHVTHLMAVCRQVRAELLPAYLRGYILKMPAWNDDFKLQCLYWIDGASENFIRNLTWIWLEGVYWRFSIHFIRRGLVFPESVGSDEDAKATGEDSHQYDETDRMPGRGFVLRMDSVRQMRYLAVTAARVVFHVLEDVAGCKGADEVGLTRDEMKRVLQAAALCAGEQLRSIGPENLDIRTVLPVGESGRRM</sequence>
<evidence type="ECO:0000256" key="1">
    <source>
        <dbReference type="SAM" id="MobiDB-lite"/>
    </source>
</evidence>
<feature type="region of interest" description="Disordered" evidence="1">
    <location>
        <begin position="194"/>
        <end position="214"/>
    </location>
</feature>
<dbReference type="InterPro" id="IPR038883">
    <property type="entry name" value="AN11006-like"/>
</dbReference>
<dbReference type="Proteomes" id="UP001296104">
    <property type="component" value="Unassembled WGS sequence"/>
</dbReference>
<accession>A0AAI8Z1W6</accession>
<protein>
    <submittedName>
        <fullName evidence="2">Uncharacterized protein</fullName>
    </submittedName>
</protein>
<evidence type="ECO:0000313" key="3">
    <source>
        <dbReference type="Proteomes" id="UP001296104"/>
    </source>
</evidence>